<proteinExistence type="predicted"/>
<sequence>MTLFSTLTTILSFIAILSVASPVQKRGVAFFNPANGGGSELDNAGGGGGEPLNVIISGLSSPAVLTDSGFLNYVRSLGFSQECLGIHSGTPQTANLGDGHGATNQVTELRQDYGDAGLGTCLESLLGGNHLRMWRQNGPSANSGALFLAVSAEKTIFDKHTIASNGYNKGRDTLVNSATGGRTSFGGVRYSATVQSVTGLISPGSAGVNHGIAQDGVVKVLTVTIV</sequence>
<evidence type="ECO:0000256" key="1">
    <source>
        <dbReference type="SAM" id="SignalP"/>
    </source>
</evidence>
<evidence type="ECO:0000313" key="3">
    <source>
        <dbReference type="Proteomes" id="UP000294933"/>
    </source>
</evidence>
<dbReference type="OrthoDB" id="2310204at2759"/>
<feature type="chain" id="PRO_5021474788" description="Secreted protein" evidence="1">
    <location>
        <begin position="21"/>
        <end position="226"/>
    </location>
</feature>
<organism evidence="2 3">
    <name type="scientific">Rickenella mellea</name>
    <dbReference type="NCBI Taxonomy" id="50990"/>
    <lineage>
        <taxon>Eukaryota</taxon>
        <taxon>Fungi</taxon>
        <taxon>Dikarya</taxon>
        <taxon>Basidiomycota</taxon>
        <taxon>Agaricomycotina</taxon>
        <taxon>Agaricomycetes</taxon>
        <taxon>Hymenochaetales</taxon>
        <taxon>Rickenellaceae</taxon>
        <taxon>Rickenella</taxon>
    </lineage>
</organism>
<protein>
    <recommendedName>
        <fullName evidence="4">Secreted protein</fullName>
    </recommendedName>
</protein>
<evidence type="ECO:0000313" key="2">
    <source>
        <dbReference type="EMBL" id="TDL22554.1"/>
    </source>
</evidence>
<feature type="signal peptide" evidence="1">
    <location>
        <begin position="1"/>
        <end position="20"/>
    </location>
</feature>
<dbReference type="AlphaFoldDB" id="A0A4Y7Q4P8"/>
<name>A0A4Y7Q4P8_9AGAM</name>
<accession>A0A4Y7Q4P8</accession>
<dbReference type="EMBL" id="ML170174">
    <property type="protein sequence ID" value="TDL22554.1"/>
    <property type="molecule type" value="Genomic_DNA"/>
</dbReference>
<dbReference type="STRING" id="50990.A0A4Y7Q4P8"/>
<dbReference type="Proteomes" id="UP000294933">
    <property type="component" value="Unassembled WGS sequence"/>
</dbReference>
<reference evidence="2 3" key="1">
    <citation type="submission" date="2018-06" db="EMBL/GenBank/DDBJ databases">
        <title>A transcriptomic atlas of mushroom development highlights an independent origin of complex multicellularity.</title>
        <authorList>
            <consortium name="DOE Joint Genome Institute"/>
            <person name="Krizsan K."/>
            <person name="Almasi E."/>
            <person name="Merenyi Z."/>
            <person name="Sahu N."/>
            <person name="Viragh M."/>
            <person name="Koszo T."/>
            <person name="Mondo S."/>
            <person name="Kiss B."/>
            <person name="Balint B."/>
            <person name="Kues U."/>
            <person name="Barry K."/>
            <person name="Hegedus J.C."/>
            <person name="Henrissat B."/>
            <person name="Johnson J."/>
            <person name="Lipzen A."/>
            <person name="Ohm R."/>
            <person name="Nagy I."/>
            <person name="Pangilinan J."/>
            <person name="Yan J."/>
            <person name="Xiong Y."/>
            <person name="Grigoriev I.V."/>
            <person name="Hibbett D.S."/>
            <person name="Nagy L.G."/>
        </authorList>
    </citation>
    <scope>NUCLEOTIDE SEQUENCE [LARGE SCALE GENOMIC DNA]</scope>
    <source>
        <strain evidence="2 3">SZMC22713</strain>
    </source>
</reference>
<dbReference type="VEuPathDB" id="FungiDB:BD410DRAFT_788372"/>
<gene>
    <name evidence="2" type="ORF">BD410DRAFT_788372</name>
</gene>
<keyword evidence="3" id="KW-1185">Reference proteome</keyword>
<keyword evidence="1" id="KW-0732">Signal</keyword>
<evidence type="ECO:0008006" key="4">
    <source>
        <dbReference type="Google" id="ProtNLM"/>
    </source>
</evidence>